<dbReference type="EMBL" id="UGYN01000002">
    <property type="protein sequence ID" value="SUI43841.1"/>
    <property type="molecule type" value="Genomic_DNA"/>
</dbReference>
<name>A0A379YDH1_9GAMM</name>
<evidence type="ECO:0000313" key="1">
    <source>
        <dbReference type="EMBL" id="SUI43841.1"/>
    </source>
</evidence>
<dbReference type="Proteomes" id="UP000255529">
    <property type="component" value="Unassembled WGS sequence"/>
</dbReference>
<proteinExistence type="predicted"/>
<evidence type="ECO:0000313" key="2">
    <source>
        <dbReference type="Proteomes" id="UP000255529"/>
    </source>
</evidence>
<dbReference type="RefSeq" id="WP_115182732.1">
    <property type="nucleotide sequence ID" value="NZ_CAMKUF010000001.1"/>
</dbReference>
<protein>
    <submittedName>
        <fullName evidence="1">Uncharacterized protein</fullName>
    </submittedName>
</protein>
<gene>
    <name evidence="1" type="ORF">NCTC11544_00273</name>
</gene>
<accession>A0A379YDH1</accession>
<organism evidence="1 2">
    <name type="scientific">Serratia quinivorans</name>
    <dbReference type="NCBI Taxonomy" id="137545"/>
    <lineage>
        <taxon>Bacteria</taxon>
        <taxon>Pseudomonadati</taxon>
        <taxon>Pseudomonadota</taxon>
        <taxon>Gammaproteobacteria</taxon>
        <taxon>Enterobacterales</taxon>
        <taxon>Yersiniaceae</taxon>
        <taxon>Serratia</taxon>
    </lineage>
</organism>
<reference evidence="1 2" key="1">
    <citation type="submission" date="2018-06" db="EMBL/GenBank/DDBJ databases">
        <authorList>
            <consortium name="Pathogen Informatics"/>
            <person name="Doyle S."/>
        </authorList>
    </citation>
    <scope>NUCLEOTIDE SEQUENCE [LARGE SCALE GENOMIC DNA]</scope>
    <source>
        <strain evidence="1 2">NCTC11544</strain>
    </source>
</reference>
<dbReference type="AlphaFoldDB" id="A0A379YDH1"/>
<sequence>MNNRFWYKRLTLSRLIITAMDMGYLIKPRGRDMLVFILQVDDTFVEEVFSYSELRSPNIRKVILKTLIERSSNEVTASWFQAQISTRNAWK</sequence>